<evidence type="ECO:0000256" key="6">
    <source>
        <dbReference type="ARBA" id="ARBA00023033"/>
    </source>
</evidence>
<evidence type="ECO:0000313" key="10">
    <source>
        <dbReference type="EMBL" id="KAH9838838.1"/>
    </source>
</evidence>
<dbReference type="PANTHER" id="PTHR24287">
    <property type="entry name" value="P450, PUTATIVE (EUROFUNG)-RELATED"/>
    <property type="match status" value="1"/>
</dbReference>
<dbReference type="InterPro" id="IPR017972">
    <property type="entry name" value="Cyt_P450_CS"/>
</dbReference>
<keyword evidence="4 8" id="KW-0560">Oxidoreductase</keyword>
<name>A0A9W7SWY2_9PEZI</name>
<dbReference type="GO" id="GO:0016705">
    <property type="term" value="F:oxidoreductase activity, acting on paired donors, with incorporation or reduction of molecular oxygen"/>
    <property type="evidence" value="ECO:0007669"/>
    <property type="project" value="InterPro"/>
</dbReference>
<evidence type="ECO:0000256" key="2">
    <source>
        <dbReference type="ARBA" id="ARBA00010617"/>
    </source>
</evidence>
<keyword evidence="7 8" id="KW-0349">Heme</keyword>
<dbReference type="SUPFAM" id="SSF48264">
    <property type="entry name" value="Cytochrome P450"/>
    <property type="match status" value="1"/>
</dbReference>
<comment type="cofactor">
    <cofactor evidence="1 7">
        <name>heme</name>
        <dbReference type="ChEBI" id="CHEBI:30413"/>
    </cofactor>
</comment>
<dbReference type="PRINTS" id="PR00385">
    <property type="entry name" value="P450"/>
</dbReference>
<sequence length="491" mass="55222">MDLASLPYAVRAIAGLTLLFSLYQLYFHLTTGAARRTLRRTKGTRPAPWIAGFSDHVFGWALFRANERCHATAANTFRMVNLGRHVHFTIEPENLKCIQATDHKKWGLGRRRIAGFTPLLGAGIFTTDGAAWAHSREVLRPNFVRSQVRDLGVLEAHVRALVDGLPGDGSEVDLGGWFFRLTMDSATEFLFGESTHSLTRPADSGFATAFGRSQDYIGELSRYGVFAPLLISRQKRAQFNQDRAFVHNFVDTYVRKGLAKRPLLLSQDEKSDPTQRYVFIDELVRQTPDPIRIRSELLNILLAGRDTTASLLTNLWFVLSHRPDIWAALQAEIAPLAHQPPTFDQLKDLKYLKALLNESLRLHPVVPANSREALEDTTLPRGEVVVWSLYAMHRRPDYYGPDAESFKPERWLDDPVTGQKGLRPGWEFLPFNGGARICLGQQFALTEAAYVTLRLAQAFARVEGRGSGVWTEGLTLTCVNLEGARVGLWRR</sequence>
<dbReference type="InterPro" id="IPR036396">
    <property type="entry name" value="Cyt_P450_sf"/>
</dbReference>
<gene>
    <name evidence="10" type="ORF">Tdes44962_MAKER08157</name>
</gene>
<dbReference type="PROSITE" id="PS00086">
    <property type="entry name" value="CYTOCHROME_P450"/>
    <property type="match status" value="1"/>
</dbReference>
<evidence type="ECO:0000313" key="11">
    <source>
        <dbReference type="Proteomes" id="UP001138500"/>
    </source>
</evidence>
<evidence type="ECO:0000256" key="8">
    <source>
        <dbReference type="RuleBase" id="RU000461"/>
    </source>
</evidence>
<dbReference type="GO" id="GO:0005506">
    <property type="term" value="F:iron ion binding"/>
    <property type="evidence" value="ECO:0007669"/>
    <property type="project" value="InterPro"/>
</dbReference>
<dbReference type="Pfam" id="PF00067">
    <property type="entry name" value="p450"/>
    <property type="match status" value="1"/>
</dbReference>
<dbReference type="Gene3D" id="1.10.630.10">
    <property type="entry name" value="Cytochrome P450"/>
    <property type="match status" value="1"/>
</dbReference>
<keyword evidence="9" id="KW-0812">Transmembrane</keyword>
<dbReference type="AlphaFoldDB" id="A0A9W7SWY2"/>
<evidence type="ECO:0000256" key="5">
    <source>
        <dbReference type="ARBA" id="ARBA00023004"/>
    </source>
</evidence>
<keyword evidence="6 8" id="KW-0503">Monooxygenase</keyword>
<protein>
    <submittedName>
        <fullName evidence="10">Cytochrome-P450 52A12</fullName>
    </submittedName>
</protein>
<dbReference type="EMBL" id="RIBY02000691">
    <property type="protein sequence ID" value="KAH9838838.1"/>
    <property type="molecule type" value="Genomic_DNA"/>
</dbReference>
<feature type="binding site" description="axial binding residue" evidence="7">
    <location>
        <position position="438"/>
    </location>
    <ligand>
        <name>heme</name>
        <dbReference type="ChEBI" id="CHEBI:30413"/>
    </ligand>
    <ligandPart>
        <name>Fe</name>
        <dbReference type="ChEBI" id="CHEBI:18248"/>
    </ligandPart>
</feature>
<keyword evidence="3 7" id="KW-0479">Metal-binding</keyword>
<dbReference type="InterPro" id="IPR047146">
    <property type="entry name" value="Cyt_P450_E_CYP52_fungi"/>
</dbReference>
<comment type="caution">
    <text evidence="10">The sequence shown here is derived from an EMBL/GenBank/DDBJ whole genome shotgun (WGS) entry which is preliminary data.</text>
</comment>
<accession>A0A9W7SWY2</accession>
<keyword evidence="5 7" id="KW-0408">Iron</keyword>
<proteinExistence type="inferred from homology"/>
<dbReference type="PRINTS" id="PR00463">
    <property type="entry name" value="EP450I"/>
</dbReference>
<evidence type="ECO:0000256" key="1">
    <source>
        <dbReference type="ARBA" id="ARBA00001971"/>
    </source>
</evidence>
<keyword evidence="9" id="KW-1133">Transmembrane helix</keyword>
<dbReference type="InterPro" id="IPR002401">
    <property type="entry name" value="Cyt_P450_E_grp-I"/>
</dbReference>
<keyword evidence="11" id="KW-1185">Reference proteome</keyword>
<dbReference type="OrthoDB" id="1470350at2759"/>
<dbReference type="PANTHER" id="PTHR24287:SF17">
    <property type="entry name" value="P450, PUTATIVE (EUROFUNG)-RELATED"/>
    <property type="match status" value="1"/>
</dbReference>
<evidence type="ECO:0000256" key="7">
    <source>
        <dbReference type="PIRSR" id="PIRSR602401-1"/>
    </source>
</evidence>
<reference evidence="10 11" key="2">
    <citation type="journal article" date="2021" name="Curr. Genet.">
        <title>Genetic response to nitrogen starvation in the aggressive Eucalyptus foliar pathogen Teratosphaeria destructans.</title>
        <authorList>
            <person name="Havenga M."/>
            <person name="Wingfield B.D."/>
            <person name="Wingfield M.J."/>
            <person name="Dreyer L.L."/>
            <person name="Roets F."/>
            <person name="Aylward J."/>
        </authorList>
    </citation>
    <scope>NUCLEOTIDE SEQUENCE [LARGE SCALE GENOMIC DNA]</scope>
    <source>
        <strain evidence="10">CMW44962</strain>
    </source>
</reference>
<dbReference type="GO" id="GO:0020037">
    <property type="term" value="F:heme binding"/>
    <property type="evidence" value="ECO:0007669"/>
    <property type="project" value="InterPro"/>
</dbReference>
<feature type="transmembrane region" description="Helical" evidence="9">
    <location>
        <begin position="6"/>
        <end position="26"/>
    </location>
</feature>
<dbReference type="CDD" id="cd11063">
    <property type="entry name" value="CYP52"/>
    <property type="match status" value="1"/>
</dbReference>
<evidence type="ECO:0000256" key="3">
    <source>
        <dbReference type="ARBA" id="ARBA00022723"/>
    </source>
</evidence>
<dbReference type="InterPro" id="IPR001128">
    <property type="entry name" value="Cyt_P450"/>
</dbReference>
<comment type="similarity">
    <text evidence="2 8">Belongs to the cytochrome P450 family.</text>
</comment>
<evidence type="ECO:0000256" key="4">
    <source>
        <dbReference type="ARBA" id="ARBA00023002"/>
    </source>
</evidence>
<dbReference type="Proteomes" id="UP001138500">
    <property type="component" value="Unassembled WGS sequence"/>
</dbReference>
<evidence type="ECO:0000256" key="9">
    <source>
        <dbReference type="SAM" id="Phobius"/>
    </source>
</evidence>
<organism evidence="10 11">
    <name type="scientific">Teratosphaeria destructans</name>
    <dbReference type="NCBI Taxonomy" id="418781"/>
    <lineage>
        <taxon>Eukaryota</taxon>
        <taxon>Fungi</taxon>
        <taxon>Dikarya</taxon>
        <taxon>Ascomycota</taxon>
        <taxon>Pezizomycotina</taxon>
        <taxon>Dothideomycetes</taxon>
        <taxon>Dothideomycetidae</taxon>
        <taxon>Mycosphaerellales</taxon>
        <taxon>Teratosphaeriaceae</taxon>
        <taxon>Teratosphaeria</taxon>
    </lineage>
</organism>
<reference evidence="10 11" key="1">
    <citation type="journal article" date="2018" name="IMA Fungus">
        <title>IMA Genome-F 10: Nine draft genome sequences of Claviceps purpurea s.lat., including C. arundinis, C. humidiphila, and C. cf. spartinae, pseudomolecules for the pitch canker pathogen Fusarium circinatum, draft genome of Davidsoniella eucalypti, Grosmannia galeiformis, Quambalaria eucalypti, and Teratosphaeria destructans.</title>
        <authorList>
            <person name="Wingfield B.D."/>
            <person name="Liu M."/>
            <person name="Nguyen H.D."/>
            <person name="Lane F.A."/>
            <person name="Morgan S.W."/>
            <person name="De Vos L."/>
            <person name="Wilken P.M."/>
            <person name="Duong T.A."/>
            <person name="Aylward J."/>
            <person name="Coetzee M.P."/>
            <person name="Dadej K."/>
            <person name="De Beer Z.W."/>
            <person name="Findlay W."/>
            <person name="Havenga M."/>
            <person name="Kolarik M."/>
            <person name="Menzies J.G."/>
            <person name="Naidoo K."/>
            <person name="Pochopski O."/>
            <person name="Shoukouhi P."/>
            <person name="Santana Q.C."/>
            <person name="Seifert K.A."/>
            <person name="Soal N."/>
            <person name="Steenkamp E.T."/>
            <person name="Tatham C.T."/>
            <person name="van der Nest M.A."/>
            <person name="Wingfield M.J."/>
        </authorList>
    </citation>
    <scope>NUCLEOTIDE SEQUENCE [LARGE SCALE GENOMIC DNA]</scope>
    <source>
        <strain evidence="10">CMW44962</strain>
    </source>
</reference>
<dbReference type="GO" id="GO:0004497">
    <property type="term" value="F:monooxygenase activity"/>
    <property type="evidence" value="ECO:0007669"/>
    <property type="project" value="UniProtKB-KW"/>
</dbReference>
<keyword evidence="9" id="KW-0472">Membrane</keyword>